<evidence type="ECO:0000256" key="1">
    <source>
        <dbReference type="SAM" id="MobiDB-lite"/>
    </source>
</evidence>
<sequence>MPSPDQSEARNTDSGFAGSGTHGPGMASGLPLGSIEELAEELRARSVSNDEGEGLTLLSGGDISATSDDGDISPVSSRSSSSSSSSECEGEWEDEWNSFQAAYDDHVQSFWTNRDAFYFDNPALGGTSSVHDSDVPVFDTGHEPEYLNDAELTPNTGACLNTSTYTNPLSIDIADQKADQEQTLADTLLPTIIPFPPRSPSKRKRTGKQPRDGALQMRIRALWNLHQHNESLARTARINAAETNEIS</sequence>
<reference evidence="2 3" key="1">
    <citation type="submission" date="2015-01" db="EMBL/GenBank/DDBJ databases">
        <title>The Genome Sequence of Capronia semiimmersa CBS27337.</title>
        <authorList>
            <consortium name="The Broad Institute Genomics Platform"/>
            <person name="Cuomo C."/>
            <person name="de Hoog S."/>
            <person name="Gorbushina A."/>
            <person name="Stielow B."/>
            <person name="Teixiera M."/>
            <person name="Abouelleil A."/>
            <person name="Chapman S.B."/>
            <person name="Priest M."/>
            <person name="Young S.K."/>
            <person name="Wortman J."/>
            <person name="Nusbaum C."/>
            <person name="Birren B."/>
        </authorList>
    </citation>
    <scope>NUCLEOTIDE SEQUENCE [LARGE SCALE GENOMIC DNA]</scope>
    <source>
        <strain evidence="2 3">CBS 27337</strain>
    </source>
</reference>
<feature type="compositionally biased region" description="Low complexity" evidence="1">
    <location>
        <begin position="76"/>
        <end position="86"/>
    </location>
</feature>
<organism evidence="2 3">
    <name type="scientific">Phialophora macrospora</name>
    <dbReference type="NCBI Taxonomy" id="1851006"/>
    <lineage>
        <taxon>Eukaryota</taxon>
        <taxon>Fungi</taxon>
        <taxon>Dikarya</taxon>
        <taxon>Ascomycota</taxon>
        <taxon>Pezizomycotina</taxon>
        <taxon>Eurotiomycetes</taxon>
        <taxon>Chaetothyriomycetidae</taxon>
        <taxon>Chaetothyriales</taxon>
        <taxon>Herpotrichiellaceae</taxon>
        <taxon>Phialophora</taxon>
    </lineage>
</organism>
<accession>A0A0D2CXY5</accession>
<dbReference type="EMBL" id="KN846957">
    <property type="protein sequence ID" value="KIW70011.1"/>
    <property type="molecule type" value="Genomic_DNA"/>
</dbReference>
<gene>
    <name evidence="2" type="ORF">PV04_02322</name>
</gene>
<feature type="region of interest" description="Disordered" evidence="1">
    <location>
        <begin position="1"/>
        <end position="93"/>
    </location>
</feature>
<dbReference type="AlphaFoldDB" id="A0A0D2CXY5"/>
<dbReference type="HOGENOM" id="CLU_077708_0_0_1"/>
<proteinExistence type="predicted"/>
<evidence type="ECO:0000313" key="3">
    <source>
        <dbReference type="Proteomes" id="UP000054266"/>
    </source>
</evidence>
<evidence type="ECO:0000313" key="2">
    <source>
        <dbReference type="EMBL" id="KIW70011.1"/>
    </source>
</evidence>
<keyword evidence="3" id="KW-1185">Reference proteome</keyword>
<dbReference type="Proteomes" id="UP000054266">
    <property type="component" value="Unassembled WGS sequence"/>
</dbReference>
<name>A0A0D2CXY5_9EURO</name>
<protein>
    <submittedName>
        <fullName evidence="2">Uncharacterized protein</fullName>
    </submittedName>
</protein>